<name>A0A0G4IGM0_PLABS</name>
<dbReference type="Proteomes" id="UP000039324">
    <property type="component" value="Unassembled WGS sequence"/>
</dbReference>
<organism evidence="2 4">
    <name type="scientific">Plasmodiophora brassicae</name>
    <name type="common">Clubroot disease agent</name>
    <dbReference type="NCBI Taxonomy" id="37360"/>
    <lineage>
        <taxon>Eukaryota</taxon>
        <taxon>Sar</taxon>
        <taxon>Rhizaria</taxon>
        <taxon>Endomyxa</taxon>
        <taxon>Phytomyxea</taxon>
        <taxon>Plasmodiophorida</taxon>
        <taxon>Plasmodiophoridae</taxon>
        <taxon>Plasmodiophora</taxon>
    </lineage>
</organism>
<geneLocation type="mitochondrion" evidence="3"/>
<accession>A0A0G4IGM0</accession>
<evidence type="ECO:0000313" key="3">
    <source>
        <dbReference type="EMBL" id="SPQ96616.1"/>
    </source>
</evidence>
<evidence type="ECO:0000313" key="4">
    <source>
        <dbReference type="Proteomes" id="UP000039324"/>
    </source>
</evidence>
<dbReference type="EMBL" id="OVEO01000006">
    <property type="protein sequence ID" value="SPQ96616.1"/>
    <property type="molecule type" value="Genomic_DNA"/>
</dbReference>
<feature type="region of interest" description="Disordered" evidence="1">
    <location>
        <begin position="25"/>
        <end position="93"/>
    </location>
</feature>
<reference evidence="3 5" key="2">
    <citation type="submission" date="2018-03" db="EMBL/GenBank/DDBJ databases">
        <authorList>
            <person name="Fogelqvist J."/>
        </authorList>
    </citation>
    <scope>NUCLEOTIDE SEQUENCE [LARGE SCALE GENOMIC DNA]</scope>
</reference>
<evidence type="ECO:0000313" key="2">
    <source>
        <dbReference type="EMBL" id="CEO94255.1"/>
    </source>
</evidence>
<reference evidence="2 4" key="1">
    <citation type="submission" date="2015-02" db="EMBL/GenBank/DDBJ databases">
        <authorList>
            <person name="Chooi Y.-H."/>
        </authorList>
    </citation>
    <scope>NUCLEOTIDE SEQUENCE [LARGE SCALE GENOMIC DNA]</scope>
    <source>
        <strain evidence="2">E3</strain>
    </source>
</reference>
<gene>
    <name evidence="2" type="ORF">PBRA_000040</name>
    <name evidence="3" type="ORF">PLBR_LOCUS3831</name>
</gene>
<evidence type="ECO:0000256" key="1">
    <source>
        <dbReference type="SAM" id="MobiDB-lite"/>
    </source>
</evidence>
<dbReference type="EMBL" id="CDSF01000001">
    <property type="protein sequence ID" value="CEO94255.1"/>
    <property type="molecule type" value="Genomic_DNA"/>
</dbReference>
<dbReference type="Proteomes" id="UP000290189">
    <property type="component" value="Unassembled WGS sequence"/>
</dbReference>
<keyword evidence="3" id="KW-0496">Mitochondrion</keyword>
<evidence type="ECO:0000313" key="5">
    <source>
        <dbReference type="Proteomes" id="UP000290189"/>
    </source>
</evidence>
<sequence>MHDICVSMELSCGCSTCACMHRASEDRVRSPSPEARAPGIQRFWSPRGTRTGMAPRKRSAPVADAPEPSSGKARTKKLRSSPASTAGGGKRVVAPKHASLKTKEVANEIGLMFNAKAVCEKVLMDKGGLAEGKWAALHPSGAVIYGDDIDDLRSQMTTTRHGQRSYIIIHTPKPSTTSSP</sequence>
<keyword evidence="4" id="KW-1185">Reference proteome</keyword>
<dbReference type="AlphaFoldDB" id="A0A0G4IGM0"/>
<protein>
    <submittedName>
        <fullName evidence="2">Uncharacterized protein</fullName>
    </submittedName>
</protein>
<proteinExistence type="predicted"/>